<dbReference type="InterPro" id="IPR002347">
    <property type="entry name" value="SDR_fam"/>
</dbReference>
<dbReference type="PANTHER" id="PTHR24322">
    <property type="entry name" value="PKSB"/>
    <property type="match status" value="1"/>
</dbReference>
<dbReference type="Pfam" id="PF00106">
    <property type="entry name" value="adh_short"/>
    <property type="match status" value="1"/>
</dbReference>
<keyword evidence="2" id="KW-0560">Oxidoreductase</keyword>
<evidence type="ECO:0000313" key="3">
    <source>
        <dbReference type="EMBL" id="KAL2862445.1"/>
    </source>
</evidence>
<dbReference type="Gene3D" id="3.40.50.720">
    <property type="entry name" value="NAD(P)-binding Rossmann-like Domain"/>
    <property type="match status" value="1"/>
</dbReference>
<evidence type="ECO:0000256" key="2">
    <source>
        <dbReference type="ARBA" id="ARBA00023002"/>
    </source>
</evidence>
<organism evidence="3 4">
    <name type="scientific">Aspergillus lucknowensis</name>
    <dbReference type="NCBI Taxonomy" id="176173"/>
    <lineage>
        <taxon>Eukaryota</taxon>
        <taxon>Fungi</taxon>
        <taxon>Dikarya</taxon>
        <taxon>Ascomycota</taxon>
        <taxon>Pezizomycotina</taxon>
        <taxon>Eurotiomycetes</taxon>
        <taxon>Eurotiomycetidae</taxon>
        <taxon>Eurotiales</taxon>
        <taxon>Aspergillaceae</taxon>
        <taxon>Aspergillus</taxon>
        <taxon>Aspergillus subgen. Nidulantes</taxon>
    </lineage>
</organism>
<keyword evidence="4" id="KW-1185">Reference proteome</keyword>
<evidence type="ECO:0000313" key="4">
    <source>
        <dbReference type="Proteomes" id="UP001610432"/>
    </source>
</evidence>
<dbReference type="PANTHER" id="PTHR24322:SF736">
    <property type="entry name" value="RETINOL DEHYDROGENASE 10"/>
    <property type="match status" value="1"/>
</dbReference>
<evidence type="ECO:0000256" key="1">
    <source>
        <dbReference type="ARBA" id="ARBA00006484"/>
    </source>
</evidence>
<dbReference type="Proteomes" id="UP001610432">
    <property type="component" value="Unassembled WGS sequence"/>
</dbReference>
<dbReference type="InterPro" id="IPR036291">
    <property type="entry name" value="NAD(P)-bd_dom_sf"/>
</dbReference>
<dbReference type="PRINTS" id="PR00081">
    <property type="entry name" value="GDHRDH"/>
</dbReference>
<reference evidence="3 4" key="1">
    <citation type="submission" date="2024-07" db="EMBL/GenBank/DDBJ databases">
        <title>Section-level genome sequencing and comparative genomics of Aspergillus sections Usti and Cavernicolus.</title>
        <authorList>
            <consortium name="Lawrence Berkeley National Laboratory"/>
            <person name="Nybo J.L."/>
            <person name="Vesth T.C."/>
            <person name="Theobald S."/>
            <person name="Frisvad J.C."/>
            <person name="Larsen T.O."/>
            <person name="Kjaerboelling I."/>
            <person name="Rothschild-Mancinelli K."/>
            <person name="Lyhne E.K."/>
            <person name="Kogle M.E."/>
            <person name="Barry K."/>
            <person name="Clum A."/>
            <person name="Na H."/>
            <person name="Ledsgaard L."/>
            <person name="Lin J."/>
            <person name="Lipzen A."/>
            <person name="Kuo A."/>
            <person name="Riley R."/>
            <person name="Mondo S."/>
            <person name="Labutti K."/>
            <person name="Haridas S."/>
            <person name="Pangalinan J."/>
            <person name="Salamov A.A."/>
            <person name="Simmons B.A."/>
            <person name="Magnuson J.K."/>
            <person name="Chen J."/>
            <person name="Drula E."/>
            <person name="Henrissat B."/>
            <person name="Wiebenga A."/>
            <person name="Lubbers R.J."/>
            <person name="Gomes A.C."/>
            <person name="Macurrencykelacurrency M.R."/>
            <person name="Stajich J."/>
            <person name="Grigoriev I.V."/>
            <person name="Mortensen U.H."/>
            <person name="De Vries R.P."/>
            <person name="Baker S.E."/>
            <person name="Andersen M.R."/>
        </authorList>
    </citation>
    <scope>NUCLEOTIDE SEQUENCE [LARGE SCALE GENOMIC DNA]</scope>
    <source>
        <strain evidence="3 4">CBS 449.75</strain>
    </source>
</reference>
<accession>A0ABR4LD40</accession>
<gene>
    <name evidence="3" type="ORF">BJX67DRAFT_375243</name>
</gene>
<dbReference type="GeneID" id="98146735"/>
<dbReference type="EMBL" id="JBFXLQ010000067">
    <property type="protein sequence ID" value="KAL2862445.1"/>
    <property type="molecule type" value="Genomic_DNA"/>
</dbReference>
<evidence type="ECO:0008006" key="5">
    <source>
        <dbReference type="Google" id="ProtNLM"/>
    </source>
</evidence>
<sequence>MVSVLTSAFRIPITSTLALRPSLKYTIAALFGLGVLRKVNDRLSALHLNAFTPNSHWDWKNKVVVLTGGSSGIGAKIAARLVESGAQIVILDIAPPKGKTADDVFFYQADISSSTKVEEIARTICEQHGNPTVLINNAGIGFGKTILNESNSEIQKIFDANVLAHFYLVKQFLPAMIEHNHGHIVTVASMASFVTMAQNELKHKYNAPRVRTSIVHPTWTQTPLVEKLVKDGSFNKFCLHPETVAEAIVSQLYSGRGGQLILPARLSLLSGVRGFPSWAQEIVRDSMANTLKPFDS</sequence>
<comment type="similarity">
    <text evidence="1">Belongs to the short-chain dehydrogenases/reductases (SDR) family.</text>
</comment>
<name>A0ABR4LD40_9EURO</name>
<proteinExistence type="inferred from homology"/>
<comment type="caution">
    <text evidence="3">The sequence shown here is derived from an EMBL/GenBank/DDBJ whole genome shotgun (WGS) entry which is preliminary data.</text>
</comment>
<dbReference type="RefSeq" id="XP_070881424.1">
    <property type="nucleotide sequence ID" value="XM_071031663.1"/>
</dbReference>
<dbReference type="SUPFAM" id="SSF51735">
    <property type="entry name" value="NAD(P)-binding Rossmann-fold domains"/>
    <property type="match status" value="1"/>
</dbReference>
<protein>
    <recommendedName>
        <fullName evidence="5">NAD(P)-binding protein</fullName>
    </recommendedName>
</protein>